<reference evidence="1 2" key="1">
    <citation type="submission" date="2021-01" db="EMBL/GenBank/DDBJ databases">
        <title>Whole genome shotgun sequence of Asanoa siamensis NBRC 107932.</title>
        <authorList>
            <person name="Komaki H."/>
            <person name="Tamura T."/>
        </authorList>
    </citation>
    <scope>NUCLEOTIDE SEQUENCE [LARGE SCALE GENOMIC DNA]</scope>
    <source>
        <strain evidence="1 2">NBRC 107932</strain>
    </source>
</reference>
<evidence type="ECO:0000313" key="2">
    <source>
        <dbReference type="Proteomes" id="UP000604117"/>
    </source>
</evidence>
<comment type="caution">
    <text evidence="1">The sequence shown here is derived from an EMBL/GenBank/DDBJ whole genome shotgun (WGS) entry which is preliminary data.</text>
</comment>
<dbReference type="Proteomes" id="UP000604117">
    <property type="component" value="Unassembled WGS sequence"/>
</dbReference>
<proteinExistence type="predicted"/>
<evidence type="ECO:0000313" key="1">
    <source>
        <dbReference type="EMBL" id="GIF75301.1"/>
    </source>
</evidence>
<keyword evidence="2" id="KW-1185">Reference proteome</keyword>
<name>A0ABQ4CVI7_9ACTN</name>
<organism evidence="1 2">
    <name type="scientific">Asanoa siamensis</name>
    <dbReference type="NCBI Taxonomy" id="926357"/>
    <lineage>
        <taxon>Bacteria</taxon>
        <taxon>Bacillati</taxon>
        <taxon>Actinomycetota</taxon>
        <taxon>Actinomycetes</taxon>
        <taxon>Micromonosporales</taxon>
        <taxon>Micromonosporaceae</taxon>
        <taxon>Asanoa</taxon>
    </lineage>
</organism>
<accession>A0ABQ4CVI7</accession>
<protein>
    <submittedName>
        <fullName evidence="1">Uncharacterized protein</fullName>
    </submittedName>
</protein>
<dbReference type="EMBL" id="BONE01000041">
    <property type="protein sequence ID" value="GIF75301.1"/>
    <property type="molecule type" value="Genomic_DNA"/>
</dbReference>
<sequence length="92" mass="10695">MVRPAEILPFDRNDPPIDPPVGCVNRLMWQVSRRLFAEHQPGVDGWCLACRPYSYYPCVARQLADLGLASAFTRPHGTPWRMTDQRWRQVWA</sequence>
<gene>
    <name evidence="1" type="ORF">Asi02nite_48190</name>
</gene>